<evidence type="ECO:0000256" key="3">
    <source>
        <dbReference type="ARBA" id="ARBA00023134"/>
    </source>
</evidence>
<keyword evidence="6" id="KW-0812">Transmembrane</keyword>
<keyword evidence="6" id="KW-0472">Membrane</keyword>
<dbReference type="RefSeq" id="XP_031419751.1">
    <property type="nucleotide sequence ID" value="XM_031563891.1"/>
</dbReference>
<protein>
    <submittedName>
        <fullName evidence="9 10">GTPase IMAP family member 9-like isoform X1</fullName>
    </submittedName>
</protein>
<evidence type="ECO:0000256" key="5">
    <source>
        <dbReference type="SAM" id="MobiDB-lite"/>
    </source>
</evidence>
<dbReference type="SUPFAM" id="SSF52540">
    <property type="entry name" value="P-loop containing nucleoside triphosphate hydrolases"/>
    <property type="match status" value="1"/>
</dbReference>
<accession>A0A6P8F6K3</accession>
<dbReference type="KEGG" id="char:105910275"/>
<feature type="coiled-coil region" evidence="4">
    <location>
        <begin position="198"/>
        <end position="225"/>
    </location>
</feature>
<dbReference type="PROSITE" id="PS51720">
    <property type="entry name" value="G_AIG1"/>
    <property type="match status" value="1"/>
</dbReference>
<dbReference type="PANTHER" id="PTHR10903">
    <property type="entry name" value="GTPASE, IMAP FAMILY MEMBER-RELATED"/>
    <property type="match status" value="1"/>
</dbReference>
<evidence type="ECO:0000256" key="4">
    <source>
        <dbReference type="SAM" id="Coils"/>
    </source>
</evidence>
<evidence type="ECO:0000313" key="11">
    <source>
        <dbReference type="RefSeq" id="XP_031419753.1"/>
    </source>
</evidence>
<dbReference type="RefSeq" id="XP_031419753.1">
    <property type="nucleotide sequence ID" value="XM_031563893.1"/>
</dbReference>
<feature type="domain" description="AIG1-type G" evidence="7">
    <location>
        <begin position="9"/>
        <end position="217"/>
    </location>
</feature>
<proteinExistence type="inferred from homology"/>
<sequence>MATGGSSTQDDQRVVLLGKIGAGKSSLANRILGREIFKTDEIGLCMRRQGEHAGRKLTVVDTPGWDRVSVQRTPERIKQEIIRSATLCLPGPHALLLVLPISMHDQIPSANEIKSASHHVALLSHRAWRHTIVLFVCKDEMDTSAIDQQVQGAKKLIDKCEGRYFILHNDSDVTALLQKIEDMVEENCGDFLIPQVSYEESEKRMQRIANQIGMHEKRVEELEQLYRGKCEKMELDFREQLGKLEQEINDYKSGGTMKRRSSSEFLPPNMAETSKDRAAIQQQDSVKEMVAENKAIQTMRRGYQEEVMTFLRYYSKPFVVVMMTFIGALVGAVVGATDGVQGSAVGVIYGSIMGILLAILCIKATRFVMGSGRVAFEGGDQTSVQSDSSCSSKSAEKLKKQ</sequence>
<gene>
    <name evidence="9 10 11" type="primary">LOC105910275</name>
</gene>
<feature type="region of interest" description="Disordered" evidence="5">
    <location>
        <begin position="379"/>
        <end position="401"/>
    </location>
</feature>
<organism evidence="8 9">
    <name type="scientific">Clupea harengus</name>
    <name type="common">Atlantic herring</name>
    <dbReference type="NCBI Taxonomy" id="7950"/>
    <lineage>
        <taxon>Eukaryota</taxon>
        <taxon>Metazoa</taxon>
        <taxon>Chordata</taxon>
        <taxon>Craniata</taxon>
        <taxon>Vertebrata</taxon>
        <taxon>Euteleostomi</taxon>
        <taxon>Actinopterygii</taxon>
        <taxon>Neopterygii</taxon>
        <taxon>Teleostei</taxon>
        <taxon>Clupei</taxon>
        <taxon>Clupeiformes</taxon>
        <taxon>Clupeoidei</taxon>
        <taxon>Clupeidae</taxon>
        <taxon>Clupea</taxon>
    </lineage>
</organism>
<dbReference type="GO" id="GO:0005525">
    <property type="term" value="F:GTP binding"/>
    <property type="evidence" value="ECO:0007669"/>
    <property type="project" value="UniProtKB-KW"/>
</dbReference>
<dbReference type="GeneTree" id="ENSGT00940000162556"/>
<comment type="similarity">
    <text evidence="1">Belongs to the TRAFAC class TrmE-Era-EngA-EngB-Septin-like GTPase superfamily. AIG1/Toc34/Toc159-like paraseptin GTPase family. IAN subfamily.</text>
</comment>
<dbReference type="PANTHER" id="PTHR10903:SF107">
    <property type="entry name" value="GTPASE IMAP FAMILY MEMBER 4-LIKE-RELATED"/>
    <property type="match status" value="1"/>
</dbReference>
<dbReference type="Gene3D" id="3.40.50.300">
    <property type="entry name" value="P-loop containing nucleotide triphosphate hydrolases"/>
    <property type="match status" value="1"/>
</dbReference>
<dbReference type="GeneID" id="105910275"/>
<feature type="compositionally biased region" description="Low complexity" evidence="5">
    <location>
        <begin position="383"/>
        <end position="393"/>
    </location>
</feature>
<dbReference type="InterPro" id="IPR027417">
    <property type="entry name" value="P-loop_NTPase"/>
</dbReference>
<evidence type="ECO:0000256" key="1">
    <source>
        <dbReference type="ARBA" id="ARBA00008535"/>
    </source>
</evidence>
<keyword evidence="8" id="KW-1185">Reference proteome</keyword>
<keyword evidence="6" id="KW-1133">Transmembrane helix</keyword>
<evidence type="ECO:0000259" key="7">
    <source>
        <dbReference type="PROSITE" id="PS51720"/>
    </source>
</evidence>
<dbReference type="OrthoDB" id="8954335at2759"/>
<dbReference type="AlphaFoldDB" id="A0A6P8F6K3"/>
<reference evidence="9 10" key="1">
    <citation type="submission" date="2025-04" db="UniProtKB">
        <authorList>
            <consortium name="RefSeq"/>
        </authorList>
    </citation>
    <scope>IDENTIFICATION</scope>
</reference>
<dbReference type="Proteomes" id="UP000515152">
    <property type="component" value="Chromosome 26"/>
</dbReference>
<keyword evidence="3" id="KW-0342">GTP-binding</keyword>
<evidence type="ECO:0000313" key="9">
    <source>
        <dbReference type="RefSeq" id="XP_031419751.1"/>
    </source>
</evidence>
<feature type="region of interest" description="Disordered" evidence="5">
    <location>
        <begin position="253"/>
        <end position="273"/>
    </location>
</feature>
<dbReference type="InterPro" id="IPR045058">
    <property type="entry name" value="GIMA/IAN/Toc"/>
</dbReference>
<feature type="transmembrane region" description="Helical" evidence="6">
    <location>
        <begin position="343"/>
        <end position="362"/>
    </location>
</feature>
<evidence type="ECO:0000256" key="6">
    <source>
        <dbReference type="SAM" id="Phobius"/>
    </source>
</evidence>
<dbReference type="RefSeq" id="XP_031419752.1">
    <property type="nucleotide sequence ID" value="XM_031563892.1"/>
</dbReference>
<evidence type="ECO:0000313" key="8">
    <source>
        <dbReference type="Proteomes" id="UP000515152"/>
    </source>
</evidence>
<feature type="transmembrane region" description="Helical" evidence="6">
    <location>
        <begin position="318"/>
        <end position="337"/>
    </location>
</feature>
<keyword evidence="4" id="KW-0175">Coiled coil</keyword>
<name>A0A6P8F6K3_CLUHA</name>
<keyword evidence="2" id="KW-0547">Nucleotide-binding</keyword>
<dbReference type="Pfam" id="PF04548">
    <property type="entry name" value="AIG1"/>
    <property type="match status" value="1"/>
</dbReference>
<evidence type="ECO:0000256" key="2">
    <source>
        <dbReference type="ARBA" id="ARBA00022741"/>
    </source>
</evidence>
<evidence type="ECO:0000313" key="10">
    <source>
        <dbReference type="RefSeq" id="XP_031419752.1"/>
    </source>
</evidence>
<dbReference type="InterPro" id="IPR006703">
    <property type="entry name" value="G_AIG1"/>
</dbReference>